<protein>
    <submittedName>
        <fullName evidence="1">Uncharacterized protein</fullName>
    </submittedName>
</protein>
<comment type="caution">
    <text evidence="1">The sequence shown here is derived from an EMBL/GenBank/DDBJ whole genome shotgun (WGS) entry which is preliminary data.</text>
</comment>
<sequence length="123" mass="12572">MTISGIPATASGSGSPVDKLWLTAFVEACPSVRVILMEGSELMARMLIGSNGGAAHSSGNRIDQPGNATIQQATATWSQNPSDPVVQINVVQNEPTQVTQNILEGSAMLAPPGTVASTPNSNG</sequence>
<gene>
    <name evidence="1" type="ORF">V5O48_013901</name>
</gene>
<organism evidence="1 2">
    <name type="scientific">Marasmius crinis-equi</name>
    <dbReference type="NCBI Taxonomy" id="585013"/>
    <lineage>
        <taxon>Eukaryota</taxon>
        <taxon>Fungi</taxon>
        <taxon>Dikarya</taxon>
        <taxon>Basidiomycota</taxon>
        <taxon>Agaricomycotina</taxon>
        <taxon>Agaricomycetes</taxon>
        <taxon>Agaricomycetidae</taxon>
        <taxon>Agaricales</taxon>
        <taxon>Marasmiineae</taxon>
        <taxon>Marasmiaceae</taxon>
        <taxon>Marasmius</taxon>
    </lineage>
</organism>
<dbReference type="Proteomes" id="UP001465976">
    <property type="component" value="Unassembled WGS sequence"/>
</dbReference>
<proteinExistence type="predicted"/>
<evidence type="ECO:0000313" key="2">
    <source>
        <dbReference type="Proteomes" id="UP001465976"/>
    </source>
</evidence>
<name>A0ABR3EYT2_9AGAR</name>
<dbReference type="EMBL" id="JBAHYK010001417">
    <property type="protein sequence ID" value="KAL0568090.1"/>
    <property type="molecule type" value="Genomic_DNA"/>
</dbReference>
<reference evidence="1 2" key="1">
    <citation type="submission" date="2024-02" db="EMBL/GenBank/DDBJ databases">
        <title>A draft genome for the cacao thread blight pathogen Marasmius crinis-equi.</title>
        <authorList>
            <person name="Cohen S.P."/>
            <person name="Baruah I.K."/>
            <person name="Amoako-Attah I."/>
            <person name="Bukari Y."/>
            <person name="Meinhardt L.W."/>
            <person name="Bailey B.A."/>
        </authorList>
    </citation>
    <scope>NUCLEOTIDE SEQUENCE [LARGE SCALE GENOMIC DNA]</scope>
    <source>
        <strain evidence="1 2">GH-76</strain>
    </source>
</reference>
<keyword evidence="2" id="KW-1185">Reference proteome</keyword>
<accession>A0ABR3EYT2</accession>
<evidence type="ECO:0000313" key="1">
    <source>
        <dbReference type="EMBL" id="KAL0568090.1"/>
    </source>
</evidence>